<evidence type="ECO:0000313" key="1">
    <source>
        <dbReference type="EMBL" id="GCF08007.1"/>
    </source>
</evidence>
<sequence length="142" mass="15610">MECCGHLSRFEIHGTSYSSYIDSEFGDKSMRVQVGKILEVGDQFVHEYDFGTTTELRLKVLAEREGVLQKKAVELLAHNIPPVIPCDICGKPATQICSQCIYEGGGWLCELCAPQHECGEEMLLPVVNSPRVGMCGYDGPGL</sequence>
<accession>A0A5A5T9K3</accession>
<dbReference type="AlphaFoldDB" id="A0A5A5T9K3"/>
<reference evidence="1 2" key="1">
    <citation type="submission" date="2019-01" db="EMBL/GenBank/DDBJ databases">
        <title>Draft genome sequence of Dictyobacter sp. Uno17.</title>
        <authorList>
            <person name="Wang C.M."/>
            <person name="Zheng Y."/>
            <person name="Sakai Y."/>
            <person name="Abe K."/>
            <person name="Yokota A."/>
            <person name="Yabe S."/>
        </authorList>
    </citation>
    <scope>NUCLEOTIDE SEQUENCE [LARGE SCALE GENOMIC DNA]</scope>
    <source>
        <strain evidence="1 2">Uno17</strain>
    </source>
</reference>
<proteinExistence type="predicted"/>
<protein>
    <submittedName>
        <fullName evidence="1">Uncharacterized protein</fullName>
    </submittedName>
</protein>
<comment type="caution">
    <text evidence="1">The sequence shown here is derived from an EMBL/GenBank/DDBJ whole genome shotgun (WGS) entry which is preliminary data.</text>
</comment>
<dbReference type="Proteomes" id="UP000322530">
    <property type="component" value="Unassembled WGS sequence"/>
</dbReference>
<organism evidence="1 2">
    <name type="scientific">Dictyobacter arantiisoli</name>
    <dbReference type="NCBI Taxonomy" id="2014874"/>
    <lineage>
        <taxon>Bacteria</taxon>
        <taxon>Bacillati</taxon>
        <taxon>Chloroflexota</taxon>
        <taxon>Ktedonobacteria</taxon>
        <taxon>Ktedonobacterales</taxon>
        <taxon>Dictyobacteraceae</taxon>
        <taxon>Dictyobacter</taxon>
    </lineage>
</organism>
<keyword evidence="2" id="KW-1185">Reference proteome</keyword>
<dbReference type="EMBL" id="BIXY01000017">
    <property type="protein sequence ID" value="GCF08007.1"/>
    <property type="molecule type" value="Genomic_DNA"/>
</dbReference>
<evidence type="ECO:0000313" key="2">
    <source>
        <dbReference type="Proteomes" id="UP000322530"/>
    </source>
</evidence>
<dbReference type="SUPFAM" id="SSF159941">
    <property type="entry name" value="MM3350-like"/>
    <property type="match status" value="1"/>
</dbReference>
<gene>
    <name evidence="1" type="ORF">KDI_15710</name>
</gene>
<dbReference type="InterPro" id="IPR024047">
    <property type="entry name" value="MM3350-like_sf"/>
</dbReference>
<name>A0A5A5T9K3_9CHLR</name>